<feature type="transmembrane region" description="Helical" evidence="10">
    <location>
        <begin position="14"/>
        <end position="34"/>
    </location>
</feature>
<comment type="catalytic activity">
    <reaction evidence="1">
        <text>S-ubiquitinyl-[E2 ubiquitin-conjugating enzyme]-L-cysteine + [acceptor protein]-L-lysine = [E2 ubiquitin-conjugating enzyme]-L-cysteine + N(6)-ubiquitinyl-[acceptor protein]-L-lysine.</text>
        <dbReference type="EC" id="2.3.2.27"/>
    </reaction>
</comment>
<keyword evidence="5" id="KW-0808">Transferase</keyword>
<feature type="transmembrane region" description="Helical" evidence="10">
    <location>
        <begin position="518"/>
        <end position="540"/>
    </location>
</feature>
<evidence type="ECO:0000313" key="12">
    <source>
        <dbReference type="Proteomes" id="UP000094389"/>
    </source>
</evidence>
<dbReference type="GO" id="GO:0005789">
    <property type="term" value="C:endoplasmic reticulum membrane"/>
    <property type="evidence" value="ECO:0007669"/>
    <property type="project" value="TreeGrafter"/>
</dbReference>
<evidence type="ECO:0000256" key="9">
    <source>
        <dbReference type="ARBA" id="ARBA00023136"/>
    </source>
</evidence>
<feature type="transmembrane region" description="Helical" evidence="10">
    <location>
        <begin position="329"/>
        <end position="346"/>
    </location>
</feature>
<feature type="transmembrane region" description="Helical" evidence="10">
    <location>
        <begin position="471"/>
        <end position="488"/>
    </location>
</feature>
<dbReference type="RefSeq" id="XP_020071270.1">
    <property type="nucleotide sequence ID" value="XM_020217095.1"/>
</dbReference>
<name>A0A1E4S407_CYBJN</name>
<dbReference type="AlphaFoldDB" id="A0A1E4S407"/>
<evidence type="ECO:0000256" key="5">
    <source>
        <dbReference type="ARBA" id="ARBA00022679"/>
    </source>
</evidence>
<feature type="transmembrane region" description="Helical" evidence="10">
    <location>
        <begin position="73"/>
        <end position="91"/>
    </location>
</feature>
<evidence type="ECO:0000313" key="11">
    <source>
        <dbReference type="EMBL" id="ODV74231.1"/>
    </source>
</evidence>
<keyword evidence="8 10" id="KW-1133">Transmembrane helix</keyword>
<feature type="transmembrane region" description="Helical" evidence="10">
    <location>
        <begin position="419"/>
        <end position="437"/>
    </location>
</feature>
<evidence type="ECO:0000256" key="2">
    <source>
        <dbReference type="ARBA" id="ARBA00004141"/>
    </source>
</evidence>
<reference evidence="11 12" key="1">
    <citation type="journal article" date="2016" name="Proc. Natl. Acad. Sci. U.S.A.">
        <title>Comparative genomics of biotechnologically important yeasts.</title>
        <authorList>
            <person name="Riley R."/>
            <person name="Haridas S."/>
            <person name="Wolfe K.H."/>
            <person name="Lopes M.R."/>
            <person name="Hittinger C.T."/>
            <person name="Goeker M."/>
            <person name="Salamov A.A."/>
            <person name="Wisecaver J.H."/>
            <person name="Long T.M."/>
            <person name="Calvey C.H."/>
            <person name="Aerts A.L."/>
            <person name="Barry K.W."/>
            <person name="Choi C."/>
            <person name="Clum A."/>
            <person name="Coughlan A.Y."/>
            <person name="Deshpande S."/>
            <person name="Douglass A.P."/>
            <person name="Hanson S.J."/>
            <person name="Klenk H.-P."/>
            <person name="LaButti K.M."/>
            <person name="Lapidus A."/>
            <person name="Lindquist E.A."/>
            <person name="Lipzen A.M."/>
            <person name="Meier-Kolthoff J.P."/>
            <person name="Ohm R.A."/>
            <person name="Otillar R.P."/>
            <person name="Pangilinan J.L."/>
            <person name="Peng Y."/>
            <person name="Rokas A."/>
            <person name="Rosa C.A."/>
            <person name="Scheuner C."/>
            <person name="Sibirny A.A."/>
            <person name="Slot J.C."/>
            <person name="Stielow J.B."/>
            <person name="Sun H."/>
            <person name="Kurtzman C.P."/>
            <person name="Blackwell M."/>
            <person name="Grigoriev I.V."/>
            <person name="Jeffries T.W."/>
        </authorList>
    </citation>
    <scope>NUCLEOTIDE SEQUENCE [LARGE SCALE GENOMIC DNA]</scope>
    <source>
        <strain evidence="12">ATCC 18201 / CBS 1600 / BCRC 20928 / JCM 3617 / NBRC 0987 / NRRL Y-1542</strain>
    </source>
</reference>
<evidence type="ECO:0000256" key="10">
    <source>
        <dbReference type="SAM" id="Phobius"/>
    </source>
</evidence>
<feature type="transmembrane region" description="Helical" evidence="10">
    <location>
        <begin position="278"/>
        <end position="303"/>
    </location>
</feature>
<keyword evidence="9 10" id="KW-0472">Membrane</keyword>
<dbReference type="GeneID" id="30991491"/>
<evidence type="ECO:0000256" key="3">
    <source>
        <dbReference type="ARBA" id="ARBA00004906"/>
    </source>
</evidence>
<evidence type="ECO:0000256" key="8">
    <source>
        <dbReference type="ARBA" id="ARBA00022989"/>
    </source>
</evidence>
<dbReference type="Proteomes" id="UP000094389">
    <property type="component" value="Unassembled WGS sequence"/>
</dbReference>
<keyword evidence="7" id="KW-0833">Ubl conjugation pathway</keyword>
<proteinExistence type="predicted"/>
<comment type="pathway">
    <text evidence="3">Protein modification; protein ubiquitination.</text>
</comment>
<dbReference type="PANTHER" id="PTHR13145">
    <property type="entry name" value="SSM4 PROTEIN"/>
    <property type="match status" value="1"/>
</dbReference>
<dbReference type="GO" id="GO:0061630">
    <property type="term" value="F:ubiquitin protein ligase activity"/>
    <property type="evidence" value="ECO:0007669"/>
    <property type="project" value="UniProtKB-EC"/>
</dbReference>
<dbReference type="EMBL" id="KV453928">
    <property type="protein sequence ID" value="ODV74231.1"/>
    <property type="molecule type" value="Genomic_DNA"/>
</dbReference>
<keyword evidence="6 10" id="KW-0812">Transmembrane</keyword>
<dbReference type="PANTHER" id="PTHR13145:SF0">
    <property type="entry name" value="E3 UBIQUITIN-PROTEIN LIGASE MARCHF6"/>
    <property type="match status" value="1"/>
</dbReference>
<organism evidence="11 12">
    <name type="scientific">Cyberlindnera jadinii (strain ATCC 18201 / CBS 1600 / BCRC 20928 / JCM 3617 / NBRC 0987 / NRRL Y-1542)</name>
    <name type="common">Torula yeast</name>
    <name type="synonym">Candida utilis</name>
    <dbReference type="NCBI Taxonomy" id="983966"/>
    <lineage>
        <taxon>Eukaryota</taxon>
        <taxon>Fungi</taxon>
        <taxon>Dikarya</taxon>
        <taxon>Ascomycota</taxon>
        <taxon>Saccharomycotina</taxon>
        <taxon>Saccharomycetes</taxon>
        <taxon>Phaffomycetales</taxon>
        <taxon>Phaffomycetaceae</taxon>
        <taxon>Cyberlindnera</taxon>
    </lineage>
</organism>
<accession>A0A1E4S407</accession>
<evidence type="ECO:0000256" key="7">
    <source>
        <dbReference type="ARBA" id="ARBA00022786"/>
    </source>
</evidence>
<dbReference type="EC" id="2.3.2.27" evidence="4"/>
<keyword evidence="12" id="KW-1185">Reference proteome</keyword>
<dbReference type="GO" id="GO:0036503">
    <property type="term" value="P:ERAD pathway"/>
    <property type="evidence" value="ECO:0007669"/>
    <property type="project" value="TreeGrafter"/>
</dbReference>
<feature type="transmembrane region" description="Helical" evidence="10">
    <location>
        <begin position="103"/>
        <end position="122"/>
    </location>
</feature>
<dbReference type="OrthoDB" id="1108038at2759"/>
<sequence length="570" mass="64605">MESVAVTEVYFNALIYWGIGTTYMCLFALFIGMVRQYILRPGVLFFIRSPDDPNTRLLHEALVRPFRFQISRIALSILVYMLFILIGVGALTRGLGLLNVKVLPVDVTVLSSFLTPLEIFIISKDDAVIKKYVRQYWFRAFGAASAQMRLSSFILGKADPKERGHIRYRNLISWFINAPADYTSPKTDSEATEAFRTTPVQAVFVPDGYFVRAPRHDTVSRKYVRQLFVPVTKDDVPLKRNVPKEEPKFDDFDESEDEVTTTNQYTVVYRPPMFGVRVIVFILMLWVFSLILICGVIIAANVIGRPLFAVVSLVLGSNTTSLRDMKLDLESIGIGLVIMANLLRVYDNHIIHRYTQAEQGQVGILQLVGANRAVLWSNLKNIVSIVMVFFLWTGYFTFINAFAFDIPRTSLPDSTGSTSYLAFSLIIVNYVLELSVFKIPLMEMKRMVTANFDEAVADIYTRLWKPVLKKYLCVVLPTVAVLLVVQVMDLDLQDKSGSSTFILNLLYYKGNTRVKHLLWAQLGGATVVAVNHLFTIASALKNYLKQLNDEVKEQYYSKGKTLENVSLSEE</sequence>
<evidence type="ECO:0000256" key="1">
    <source>
        <dbReference type="ARBA" id="ARBA00000900"/>
    </source>
</evidence>
<evidence type="ECO:0000256" key="6">
    <source>
        <dbReference type="ARBA" id="ARBA00022692"/>
    </source>
</evidence>
<feature type="transmembrane region" description="Helical" evidence="10">
    <location>
        <begin position="382"/>
        <end position="404"/>
    </location>
</feature>
<dbReference type="STRING" id="983966.A0A1E4S407"/>
<comment type="subcellular location">
    <subcellularLocation>
        <location evidence="2">Membrane</location>
        <topology evidence="2">Multi-pass membrane protein</topology>
    </subcellularLocation>
</comment>
<evidence type="ECO:0000256" key="4">
    <source>
        <dbReference type="ARBA" id="ARBA00012483"/>
    </source>
</evidence>
<protein>
    <recommendedName>
        <fullName evidence="4">RING-type E3 ubiquitin transferase</fullName>
        <ecNumber evidence="4">2.3.2.27</ecNumber>
    </recommendedName>
</protein>
<gene>
    <name evidence="11" type="ORF">CYBJADRAFT_183891</name>
</gene>